<comment type="caution">
    <text evidence="2">The sequence shown here is derived from an EMBL/GenBank/DDBJ whole genome shotgun (WGS) entry which is preliminary data.</text>
</comment>
<dbReference type="PANTHER" id="PTHR48475:SF2">
    <property type="entry name" value="RIBONUCLEASE H"/>
    <property type="match status" value="1"/>
</dbReference>
<evidence type="ECO:0000313" key="2">
    <source>
        <dbReference type="EMBL" id="MCI01813.1"/>
    </source>
</evidence>
<feature type="non-terminal residue" evidence="2">
    <location>
        <position position="1"/>
    </location>
</feature>
<proteinExistence type="predicted"/>
<dbReference type="GO" id="GO:0004523">
    <property type="term" value="F:RNA-DNA hybrid ribonuclease activity"/>
    <property type="evidence" value="ECO:0007669"/>
    <property type="project" value="InterPro"/>
</dbReference>
<dbReference type="Pfam" id="PF13456">
    <property type="entry name" value="RVT_3"/>
    <property type="match status" value="1"/>
</dbReference>
<dbReference type="Gene3D" id="3.30.420.10">
    <property type="entry name" value="Ribonuclease H-like superfamily/Ribonuclease H"/>
    <property type="match status" value="1"/>
</dbReference>
<dbReference type="InterPro" id="IPR043128">
    <property type="entry name" value="Rev_trsase/Diguanyl_cyclase"/>
</dbReference>
<protein>
    <recommendedName>
        <fullName evidence="1">RNase H type-1 domain-containing protein</fullName>
    </recommendedName>
</protein>
<dbReference type="Gene3D" id="3.30.70.270">
    <property type="match status" value="1"/>
</dbReference>
<name>A0A392NPS7_9FABA</name>
<dbReference type="PROSITE" id="PS50879">
    <property type="entry name" value="RNASE_H_1"/>
    <property type="match status" value="1"/>
</dbReference>
<dbReference type="GO" id="GO:0003676">
    <property type="term" value="F:nucleic acid binding"/>
    <property type="evidence" value="ECO:0007669"/>
    <property type="project" value="InterPro"/>
</dbReference>
<dbReference type="CDD" id="cd09279">
    <property type="entry name" value="RNase_HI_like"/>
    <property type="match status" value="1"/>
</dbReference>
<dbReference type="InterPro" id="IPR043502">
    <property type="entry name" value="DNA/RNA_pol_sf"/>
</dbReference>
<evidence type="ECO:0000259" key="1">
    <source>
        <dbReference type="PROSITE" id="PS50879"/>
    </source>
</evidence>
<dbReference type="AlphaFoldDB" id="A0A392NPS7"/>
<evidence type="ECO:0000313" key="3">
    <source>
        <dbReference type="Proteomes" id="UP000265520"/>
    </source>
</evidence>
<dbReference type="Pfam" id="PF17919">
    <property type="entry name" value="RT_RNaseH_2"/>
    <property type="match status" value="1"/>
</dbReference>
<dbReference type="SUPFAM" id="SSF56672">
    <property type="entry name" value="DNA/RNA polymerases"/>
    <property type="match status" value="1"/>
</dbReference>
<accession>A0A392NPS7</accession>
<dbReference type="InterPro" id="IPR012337">
    <property type="entry name" value="RNaseH-like_sf"/>
</dbReference>
<reference evidence="2 3" key="1">
    <citation type="journal article" date="2018" name="Front. Plant Sci.">
        <title>Red Clover (Trifolium pratense) and Zigzag Clover (T. medium) - A Picture of Genomic Similarities and Differences.</title>
        <authorList>
            <person name="Dluhosova J."/>
            <person name="Istvanek J."/>
            <person name="Nedelnik J."/>
            <person name="Repkova J."/>
        </authorList>
    </citation>
    <scope>NUCLEOTIDE SEQUENCE [LARGE SCALE GENOMIC DNA]</scope>
    <source>
        <strain evidence="3">cv. 10/8</strain>
        <tissue evidence="2">Leaf</tissue>
    </source>
</reference>
<dbReference type="InterPro" id="IPR036397">
    <property type="entry name" value="RNaseH_sf"/>
</dbReference>
<organism evidence="2 3">
    <name type="scientific">Trifolium medium</name>
    <dbReference type="NCBI Taxonomy" id="97028"/>
    <lineage>
        <taxon>Eukaryota</taxon>
        <taxon>Viridiplantae</taxon>
        <taxon>Streptophyta</taxon>
        <taxon>Embryophyta</taxon>
        <taxon>Tracheophyta</taxon>
        <taxon>Spermatophyta</taxon>
        <taxon>Magnoliopsida</taxon>
        <taxon>eudicotyledons</taxon>
        <taxon>Gunneridae</taxon>
        <taxon>Pentapetalae</taxon>
        <taxon>rosids</taxon>
        <taxon>fabids</taxon>
        <taxon>Fabales</taxon>
        <taxon>Fabaceae</taxon>
        <taxon>Papilionoideae</taxon>
        <taxon>50 kb inversion clade</taxon>
        <taxon>NPAAA clade</taxon>
        <taxon>Hologalegina</taxon>
        <taxon>IRL clade</taxon>
        <taxon>Trifolieae</taxon>
        <taxon>Trifolium</taxon>
    </lineage>
</organism>
<sequence length="325" mass="36247">GKFLGFYLTERGIEANPNKCKAFTELSTPDSKKSTQTLNGMLTSLSRFVAKSAHHAVPLFKLLRKEDAFEWTEECMQALQHLKKALSEPPVLSRPDDEEVLYLYLAVASEAVSATLIRETIEGQKPIYFTSKALQGRELRYQLIEKIALAIVNAARRLRHYFLAYTIVVRTDQPIKSLLGRPNMAGRMLKWSLELSEFDIRYESRKALKTQVLADFLAEMTSPASSADGADKWTIFVNGASNAIGAGAWIILENESGILIEVSLALSFPTSNNQAEYEAFLAGLRLAEDVGARKIKIYIDSQLIASQVLGEYQAKNDNLSEYLAL</sequence>
<dbReference type="SUPFAM" id="SSF53098">
    <property type="entry name" value="Ribonuclease H-like"/>
    <property type="match status" value="1"/>
</dbReference>
<dbReference type="InterPro" id="IPR002156">
    <property type="entry name" value="RNaseH_domain"/>
</dbReference>
<dbReference type="InterPro" id="IPR041577">
    <property type="entry name" value="RT_RNaseH_2"/>
</dbReference>
<dbReference type="EMBL" id="LXQA010047207">
    <property type="protein sequence ID" value="MCI01813.1"/>
    <property type="molecule type" value="Genomic_DNA"/>
</dbReference>
<feature type="domain" description="RNase H type-1" evidence="1">
    <location>
        <begin position="229"/>
        <end position="325"/>
    </location>
</feature>
<dbReference type="Proteomes" id="UP000265520">
    <property type="component" value="Unassembled WGS sequence"/>
</dbReference>
<keyword evidence="3" id="KW-1185">Reference proteome</keyword>
<feature type="non-terminal residue" evidence="2">
    <location>
        <position position="325"/>
    </location>
</feature>
<dbReference type="PANTHER" id="PTHR48475">
    <property type="entry name" value="RIBONUCLEASE H"/>
    <property type="match status" value="1"/>
</dbReference>